<dbReference type="RefSeq" id="XP_056846036.1">
    <property type="nucleotide sequence ID" value="XM_056990056.1"/>
</dbReference>
<dbReference type="KEGG" id="rsz:108836529"/>
<dbReference type="InterPro" id="IPR016024">
    <property type="entry name" value="ARM-type_fold"/>
</dbReference>
<dbReference type="AlphaFoldDB" id="A0A9W3C3I1"/>
<name>A0A9W3C3I1_RAPSA</name>
<dbReference type="Pfam" id="PF04510">
    <property type="entry name" value="DUF577"/>
    <property type="match status" value="2"/>
</dbReference>
<gene>
    <name evidence="3" type="primary">LOC108836529</name>
</gene>
<reference evidence="3" key="2">
    <citation type="submission" date="2025-08" db="UniProtKB">
        <authorList>
            <consortium name="RefSeq"/>
        </authorList>
    </citation>
    <scope>IDENTIFICATION</scope>
    <source>
        <tissue evidence="3">Leaf</tissue>
    </source>
</reference>
<dbReference type="OrthoDB" id="1064002at2759"/>
<keyword evidence="2" id="KW-1185">Reference proteome</keyword>
<protein>
    <submittedName>
        <fullName evidence="3">Uncharacterized protein LOC108836529</fullName>
    </submittedName>
</protein>
<sequence>MAEPPPPPPPNLMFSKARDVLATPSHQGLESVVSHLFIDQETTEYQTANALFNFLTRSFPNCLTLKLLNMYLSSSIPLHRSHLINLLLATLSHYKDRSFELSPVALSEIKPLVISCLRMQQEPAEIRNFRRIVSFIAYDVMILDHDGGWDELSECIYEVSCHDPLKALHVFADLPPMYERFVYNCGGVVVEKAEKVLLLPYQDRVDDWSLGLQAVVKLGVQVLDSELSNDMVKSYLTLLVEAASDLVEKGMEPFLVRGLADLEKFLGREKGMYNYNEDQCDFVSCFLSKIKDLGPLTKEATGRIHRLVKSTPSLVQQPQEHGPVSEREWSDRLNNLQPLEILRVFASTDVEERFREMAIRRLNDFLSDYISRESTDASLLRELQPLLISCLGEKERISERMLKVLGEVVYSVASEMMISHVELWDDLGYYIASHSETDFQRAVYIFQCLTMWLHEQFMDPIVEHLIPEINKRLYPPGDVLVDNSCWVLAFLGAFCAIIQLVEMEVYAGTVMEMADKMVDSVRELVERKMEVGFVRRAFRDLEIIVKKQMDWLRKDEYKLLKSLLERLYVIKGMTMESKMVLWRIKVFVDRGMADHVPA</sequence>
<feature type="domain" description="DUF577" evidence="1">
    <location>
        <begin position="380"/>
        <end position="553"/>
    </location>
</feature>
<dbReference type="Proteomes" id="UP000504610">
    <property type="component" value="Chromosome 6"/>
</dbReference>
<dbReference type="PANTHER" id="PTHR31861">
    <property type="entry name" value="OS10G0507500 PROTEIN"/>
    <property type="match status" value="1"/>
</dbReference>
<evidence type="ECO:0000259" key="1">
    <source>
        <dbReference type="Pfam" id="PF04510"/>
    </source>
</evidence>
<evidence type="ECO:0000313" key="2">
    <source>
        <dbReference type="Proteomes" id="UP000504610"/>
    </source>
</evidence>
<feature type="domain" description="DUF577" evidence="1">
    <location>
        <begin position="106"/>
        <end position="276"/>
    </location>
</feature>
<dbReference type="PANTHER" id="PTHR31861:SF16">
    <property type="entry name" value="DUF577 DOMAIN-CONTAINING PROTEIN-RELATED"/>
    <property type="match status" value="1"/>
</dbReference>
<dbReference type="InterPro" id="IPR007598">
    <property type="entry name" value="DUF577"/>
</dbReference>
<reference evidence="2" key="1">
    <citation type="journal article" date="2019" name="Database">
        <title>The radish genome database (RadishGD): an integrated information resource for radish genomics.</title>
        <authorList>
            <person name="Yu H.J."/>
            <person name="Baek S."/>
            <person name="Lee Y.J."/>
            <person name="Cho A."/>
            <person name="Mun J.H."/>
        </authorList>
    </citation>
    <scope>NUCLEOTIDE SEQUENCE [LARGE SCALE GENOMIC DNA]</scope>
    <source>
        <strain evidence="2">cv. WK10039</strain>
    </source>
</reference>
<evidence type="ECO:0000313" key="3">
    <source>
        <dbReference type="RefSeq" id="XP_056846036.1"/>
    </source>
</evidence>
<dbReference type="GeneID" id="108836529"/>
<organism evidence="2 3">
    <name type="scientific">Raphanus sativus</name>
    <name type="common">Radish</name>
    <name type="synonym">Raphanus raphanistrum var. sativus</name>
    <dbReference type="NCBI Taxonomy" id="3726"/>
    <lineage>
        <taxon>Eukaryota</taxon>
        <taxon>Viridiplantae</taxon>
        <taxon>Streptophyta</taxon>
        <taxon>Embryophyta</taxon>
        <taxon>Tracheophyta</taxon>
        <taxon>Spermatophyta</taxon>
        <taxon>Magnoliopsida</taxon>
        <taxon>eudicotyledons</taxon>
        <taxon>Gunneridae</taxon>
        <taxon>Pentapetalae</taxon>
        <taxon>rosids</taxon>
        <taxon>malvids</taxon>
        <taxon>Brassicales</taxon>
        <taxon>Brassicaceae</taxon>
        <taxon>Brassiceae</taxon>
        <taxon>Raphanus</taxon>
    </lineage>
</organism>
<accession>A0A9W3C3I1</accession>
<dbReference type="SUPFAM" id="SSF48371">
    <property type="entry name" value="ARM repeat"/>
    <property type="match status" value="1"/>
</dbReference>
<proteinExistence type="predicted"/>